<organism evidence="3 4">
    <name type="scientific">Pseudonocardia abyssalis</name>
    <dbReference type="NCBI Taxonomy" id="2792008"/>
    <lineage>
        <taxon>Bacteria</taxon>
        <taxon>Bacillati</taxon>
        <taxon>Actinomycetota</taxon>
        <taxon>Actinomycetes</taxon>
        <taxon>Pseudonocardiales</taxon>
        <taxon>Pseudonocardiaceae</taxon>
        <taxon>Pseudonocardia</taxon>
    </lineage>
</organism>
<feature type="transmembrane region" description="Helical" evidence="1">
    <location>
        <begin position="243"/>
        <end position="268"/>
    </location>
</feature>
<dbReference type="EMBL" id="JADQDK010000001">
    <property type="protein sequence ID" value="MBW0137130.1"/>
    <property type="molecule type" value="Genomic_DNA"/>
</dbReference>
<keyword evidence="3" id="KW-0808">Transferase</keyword>
<dbReference type="InterPro" id="IPR050879">
    <property type="entry name" value="Acyltransferase_3"/>
</dbReference>
<keyword evidence="3" id="KW-0012">Acyltransferase</keyword>
<dbReference type="RefSeq" id="WP_218601974.1">
    <property type="nucleotide sequence ID" value="NZ_JADQDJ010000042.1"/>
</dbReference>
<feature type="transmembrane region" description="Helical" evidence="1">
    <location>
        <begin position="163"/>
        <end position="181"/>
    </location>
</feature>
<dbReference type="GO" id="GO:0016746">
    <property type="term" value="F:acyltransferase activity"/>
    <property type="evidence" value="ECO:0007669"/>
    <property type="project" value="UniProtKB-KW"/>
</dbReference>
<dbReference type="Pfam" id="PF01757">
    <property type="entry name" value="Acyl_transf_3"/>
    <property type="match status" value="1"/>
</dbReference>
<feature type="transmembrane region" description="Helical" evidence="1">
    <location>
        <begin position="39"/>
        <end position="61"/>
    </location>
</feature>
<dbReference type="Proteomes" id="UP000694287">
    <property type="component" value="Unassembled WGS sequence"/>
</dbReference>
<name>A0ABS6UY21_9PSEU</name>
<evidence type="ECO:0000259" key="2">
    <source>
        <dbReference type="Pfam" id="PF01757"/>
    </source>
</evidence>
<proteinExistence type="predicted"/>
<feature type="transmembrane region" description="Helical" evidence="1">
    <location>
        <begin position="280"/>
        <end position="297"/>
    </location>
</feature>
<keyword evidence="1" id="KW-0472">Membrane</keyword>
<keyword evidence="1" id="KW-0812">Transmembrane</keyword>
<dbReference type="PANTHER" id="PTHR23028:SF53">
    <property type="entry name" value="ACYL_TRANSF_3 DOMAIN-CONTAINING PROTEIN"/>
    <property type="match status" value="1"/>
</dbReference>
<feature type="transmembrane region" description="Helical" evidence="1">
    <location>
        <begin position="12"/>
        <end position="33"/>
    </location>
</feature>
<keyword evidence="4" id="KW-1185">Reference proteome</keyword>
<feature type="transmembrane region" description="Helical" evidence="1">
    <location>
        <begin position="217"/>
        <end position="237"/>
    </location>
</feature>
<feature type="transmembrane region" description="Helical" evidence="1">
    <location>
        <begin position="81"/>
        <end position="100"/>
    </location>
</feature>
<feature type="domain" description="Acyltransferase 3" evidence="2">
    <location>
        <begin position="13"/>
        <end position="324"/>
    </location>
</feature>
<gene>
    <name evidence="3" type="ORF">I4I81_23115</name>
</gene>
<evidence type="ECO:0000256" key="1">
    <source>
        <dbReference type="SAM" id="Phobius"/>
    </source>
</evidence>
<feature type="transmembrane region" description="Helical" evidence="1">
    <location>
        <begin position="187"/>
        <end position="210"/>
    </location>
</feature>
<evidence type="ECO:0000313" key="3">
    <source>
        <dbReference type="EMBL" id="MBW0137130.1"/>
    </source>
</evidence>
<dbReference type="InterPro" id="IPR002656">
    <property type="entry name" value="Acyl_transf_3_dom"/>
</dbReference>
<comment type="caution">
    <text evidence="3">The sequence shown here is derived from an EMBL/GenBank/DDBJ whole genome shotgun (WGS) entry which is preliminary data.</text>
</comment>
<protein>
    <submittedName>
        <fullName evidence="3">Acyltransferase</fullName>
    </submittedName>
</protein>
<keyword evidence="1" id="KW-1133">Transmembrane helix</keyword>
<reference evidence="3 4" key="1">
    <citation type="submission" date="2020-11" db="EMBL/GenBank/DDBJ databases">
        <title>Pseudonocardia abyssalis sp. nov. and Pseudonocardia oceani sp. nov., description and phylogenomic analysis of two novel actinomycetes isolated from the deep Southern Ocean.</title>
        <authorList>
            <person name="Parra J."/>
        </authorList>
    </citation>
    <scope>NUCLEOTIDE SEQUENCE [LARGE SCALE GENOMIC DNA]</scope>
    <source>
        <strain evidence="3 4">KRD-168</strain>
    </source>
</reference>
<sequence>MTYDDYRATTRFPALDGLRGIAAAMVIIFHYGGERWGWLSGWIGVHIFFVLSGFLITTLALREEQRRGRLSLGNFYIRRSLRILPVYFVVLALVVGVAWLRGEWESSGLAPLMPYYLTFNGEFVGPGQPHGHVWTLGVEQKFYLVWPLLAFAVVFASRVRLGVSVALLVLLLALCPVHNAFISYVPIVAGCLLAVVLHTRTGFDALAVLMRPATATFVALVFIVIHLAVVEAVAWFGSDGPVILLYSVPVVVLVTSLLGTGPTVWILSTKPMTFLGDRSYSLYLVQGLAGVIAASVVPRFGVLSSSTALAVLVTSLLLADLLYRGVEKPFIGLGRTWTSHRGVACREPEQLGRSVPAKIGS</sequence>
<dbReference type="PANTHER" id="PTHR23028">
    <property type="entry name" value="ACETYLTRANSFERASE"/>
    <property type="match status" value="1"/>
</dbReference>
<evidence type="ECO:0000313" key="4">
    <source>
        <dbReference type="Proteomes" id="UP000694287"/>
    </source>
</evidence>
<accession>A0ABS6UY21</accession>